<dbReference type="AGR" id="WB:WBGene00303064"/>
<organism evidence="1 2">
    <name type="scientific">Caenorhabditis elegans</name>
    <dbReference type="NCBI Taxonomy" id="6239"/>
    <lineage>
        <taxon>Eukaryota</taxon>
        <taxon>Metazoa</taxon>
        <taxon>Ecdysozoa</taxon>
        <taxon>Nematoda</taxon>
        <taxon>Chromadorea</taxon>
        <taxon>Rhabditida</taxon>
        <taxon>Rhabditina</taxon>
        <taxon>Rhabditomorpha</taxon>
        <taxon>Rhabditoidea</taxon>
        <taxon>Rhabditidae</taxon>
        <taxon>Peloderinae</taxon>
        <taxon>Caenorhabditis</taxon>
    </lineage>
</organism>
<protein>
    <submittedName>
        <fullName evidence="1">Uncharacterized protein</fullName>
    </submittedName>
</protein>
<keyword evidence="2" id="KW-1185">Reference proteome</keyword>
<gene>
    <name evidence="1" type="ORF">CELE_F59A6.13</name>
    <name evidence="1 3" type="ORF">F59A6.13</name>
</gene>
<dbReference type="EMBL" id="BX284602">
    <property type="protein sequence ID" value="SPC47299.1"/>
    <property type="molecule type" value="Genomic_DNA"/>
</dbReference>
<sequence>MVFRSEKCNF</sequence>
<dbReference type="WormBase" id="F59A6.13">
    <property type="protein sequence ID" value="CE52624"/>
    <property type="gene ID" value="WBGene00303064"/>
</dbReference>
<proteinExistence type="predicted"/>
<reference evidence="1 2" key="1">
    <citation type="journal article" date="1998" name="Science">
        <title>Genome sequence of the nematode C. elegans: a platform for investigating biology.</title>
        <authorList>
            <consortium name="The C. elegans sequencing consortium"/>
            <person name="Sulson J.E."/>
            <person name="Waterston R."/>
        </authorList>
    </citation>
    <scope>NUCLEOTIDE SEQUENCE [LARGE SCALE GENOMIC DNA]</scope>
    <source>
        <strain evidence="1 2">Bristol N2</strain>
    </source>
</reference>
<dbReference type="Proteomes" id="UP000001940">
    <property type="component" value="Chromosome II"/>
</dbReference>
<evidence type="ECO:0000313" key="2">
    <source>
        <dbReference type="Proteomes" id="UP000001940"/>
    </source>
</evidence>
<dbReference type="InParanoid" id="A0A2K5ATR4"/>
<evidence type="ECO:0000313" key="1">
    <source>
        <dbReference type="EMBL" id="SPC47299.1"/>
    </source>
</evidence>
<accession>A0A2K5ATR4</accession>
<name>A0A2K5ATR4_CAEEL</name>
<dbReference type="OrthoDB" id="275301at2759"/>
<evidence type="ECO:0000313" key="3">
    <source>
        <dbReference type="WormBase" id="F59A6.13"/>
    </source>
</evidence>